<dbReference type="EMBL" id="JACJQH010000001">
    <property type="protein sequence ID" value="MBD2194101.1"/>
    <property type="molecule type" value="Genomic_DNA"/>
</dbReference>
<keyword evidence="1" id="KW-0175">Coiled coil</keyword>
<accession>A0ABR8A2C8</accession>
<keyword evidence="3" id="KW-1185">Reference proteome</keyword>
<comment type="caution">
    <text evidence="2">The sequence shown here is derived from an EMBL/GenBank/DDBJ whole genome shotgun (WGS) entry which is preliminary data.</text>
</comment>
<gene>
    <name evidence="2" type="ORF">H6G24_01135</name>
</gene>
<dbReference type="RefSeq" id="WP_190547465.1">
    <property type="nucleotide sequence ID" value="NZ_CAWPNO010000001.1"/>
</dbReference>
<feature type="coiled-coil region" evidence="1">
    <location>
        <begin position="143"/>
        <end position="181"/>
    </location>
</feature>
<sequence length="202" mass="23726">MNPPEEYINNNLREPGQGVSASDIHKSQFNGTNLSEINSLDRVRDILFGNQVREVDKRFARLEERLTKELTNLRDETKKRLDYLETYIKKEIDSLTERLKNEQLERDAGVKALAEDHRNLSISLEKKIAQFDEQTTNSQRELREHLLNQSNSLQDDIRQKYEEIIALLERESQELRREKTDRSQLASLFSELAIRLNNDVKS</sequence>
<reference evidence="2 3" key="1">
    <citation type="journal article" date="2020" name="ISME J.">
        <title>Comparative genomics reveals insights into cyanobacterial evolution and habitat adaptation.</title>
        <authorList>
            <person name="Chen M.Y."/>
            <person name="Teng W.K."/>
            <person name="Zhao L."/>
            <person name="Hu C.X."/>
            <person name="Zhou Y.K."/>
            <person name="Han B.P."/>
            <person name="Song L.R."/>
            <person name="Shu W.S."/>
        </authorList>
    </citation>
    <scope>NUCLEOTIDE SEQUENCE [LARGE SCALE GENOMIC DNA]</scope>
    <source>
        <strain evidence="2 3">FACHB-288</strain>
    </source>
</reference>
<evidence type="ECO:0000313" key="2">
    <source>
        <dbReference type="EMBL" id="MBD2194101.1"/>
    </source>
</evidence>
<proteinExistence type="predicted"/>
<evidence type="ECO:0000313" key="3">
    <source>
        <dbReference type="Proteomes" id="UP000658514"/>
    </source>
</evidence>
<evidence type="ECO:0000256" key="1">
    <source>
        <dbReference type="SAM" id="Coils"/>
    </source>
</evidence>
<dbReference type="SUPFAM" id="SSF58113">
    <property type="entry name" value="Apolipoprotein A-I"/>
    <property type="match status" value="1"/>
</dbReference>
<dbReference type="Proteomes" id="UP000658514">
    <property type="component" value="Unassembled WGS sequence"/>
</dbReference>
<protein>
    <submittedName>
        <fullName evidence="2">Uncharacterized protein</fullName>
    </submittedName>
</protein>
<name>A0ABR8A2C8_9CYAN</name>
<organism evidence="2 3">
    <name type="scientific">Calothrix parietina FACHB-288</name>
    <dbReference type="NCBI Taxonomy" id="2692896"/>
    <lineage>
        <taxon>Bacteria</taxon>
        <taxon>Bacillati</taxon>
        <taxon>Cyanobacteriota</taxon>
        <taxon>Cyanophyceae</taxon>
        <taxon>Nostocales</taxon>
        <taxon>Calotrichaceae</taxon>
        <taxon>Calothrix</taxon>
    </lineage>
</organism>